<dbReference type="SUPFAM" id="SSF57903">
    <property type="entry name" value="FYVE/PHD zinc finger"/>
    <property type="match status" value="1"/>
</dbReference>
<evidence type="ECO:0000256" key="1">
    <source>
        <dbReference type="SAM" id="MobiDB-lite"/>
    </source>
</evidence>
<accession>A0AAD6YGJ3</accession>
<dbReference type="AlphaFoldDB" id="A0AAD6YGJ3"/>
<comment type="caution">
    <text evidence="2">The sequence shown here is derived from an EMBL/GenBank/DDBJ whole genome shotgun (WGS) entry which is preliminary data.</text>
</comment>
<dbReference type="Gene3D" id="3.30.40.10">
    <property type="entry name" value="Zinc/RING finger domain, C3HC4 (zinc finger)"/>
    <property type="match status" value="1"/>
</dbReference>
<dbReference type="InterPro" id="IPR011011">
    <property type="entry name" value="Znf_FYVE_PHD"/>
</dbReference>
<keyword evidence="3" id="KW-1185">Reference proteome</keyword>
<proteinExistence type="predicted"/>
<dbReference type="EMBL" id="JARJCW010000033">
    <property type="protein sequence ID" value="KAJ7208633.1"/>
    <property type="molecule type" value="Genomic_DNA"/>
</dbReference>
<gene>
    <name evidence="2" type="ORF">GGX14DRAFT_566847</name>
</gene>
<dbReference type="Proteomes" id="UP001219525">
    <property type="component" value="Unassembled WGS sequence"/>
</dbReference>
<evidence type="ECO:0000313" key="3">
    <source>
        <dbReference type="Proteomes" id="UP001219525"/>
    </source>
</evidence>
<dbReference type="InterPro" id="IPR013083">
    <property type="entry name" value="Znf_RING/FYVE/PHD"/>
</dbReference>
<feature type="region of interest" description="Disordered" evidence="1">
    <location>
        <begin position="1"/>
        <end position="20"/>
    </location>
</feature>
<evidence type="ECO:0000313" key="2">
    <source>
        <dbReference type="EMBL" id="KAJ7208633.1"/>
    </source>
</evidence>
<protein>
    <submittedName>
        <fullName evidence="2">Uncharacterized protein</fullName>
    </submittedName>
</protein>
<name>A0AAD6YGJ3_9AGAR</name>
<organism evidence="2 3">
    <name type="scientific">Mycena pura</name>
    <dbReference type="NCBI Taxonomy" id="153505"/>
    <lineage>
        <taxon>Eukaryota</taxon>
        <taxon>Fungi</taxon>
        <taxon>Dikarya</taxon>
        <taxon>Basidiomycota</taxon>
        <taxon>Agaricomycotina</taxon>
        <taxon>Agaricomycetes</taxon>
        <taxon>Agaricomycetidae</taxon>
        <taxon>Agaricales</taxon>
        <taxon>Marasmiineae</taxon>
        <taxon>Mycenaceae</taxon>
        <taxon>Mycena</taxon>
    </lineage>
</organism>
<sequence>MARTKKTATASRSTGAPAPHRKLALAGGGTYAAQASAPLAPYVPAFLTSQTPNHIALGNISAVGMLSNELNVPGDGYCFQCRDGGDIVTCIECPRGLCMMCLDSPSDELLLHKFICPMCHRQKELDRKKLEGAKFVVCKYKGFIGRTDGKDIDLSMGLSTRSVSAKASCESVLLLVYSLHNLPLETTPVPVLMHYLQSLFPKNYMTVNIVFNLNTEEGQNTVNASNTALEMGLTTGDLRSVRRIFTIVISHTSPDTGDMHYAPNNEAADTAATVMQMLMPEKLLKAFRGGGRDSSRNILAFLTCGSMFSLNESVRELNRWFTKSKAFYALLGFEAAKLQPESTTFFLAAVMRHFYFHGQNNFIGVCLTATAGLGSHSGIFYLRGDGKVPRRYIWTHPVTAPFGGRVTGMCTFCGGVLSAAPPPKLKSKSRHRQDLRAKIVKVHCIYCPEIRTFTQPSNFSFTEYEESGGVWGYIDLVL</sequence>
<reference evidence="2" key="1">
    <citation type="submission" date="2023-03" db="EMBL/GenBank/DDBJ databases">
        <title>Massive genome expansion in bonnet fungi (Mycena s.s.) driven by repeated elements and novel gene families across ecological guilds.</title>
        <authorList>
            <consortium name="Lawrence Berkeley National Laboratory"/>
            <person name="Harder C.B."/>
            <person name="Miyauchi S."/>
            <person name="Viragh M."/>
            <person name="Kuo A."/>
            <person name="Thoen E."/>
            <person name="Andreopoulos B."/>
            <person name="Lu D."/>
            <person name="Skrede I."/>
            <person name="Drula E."/>
            <person name="Henrissat B."/>
            <person name="Morin E."/>
            <person name="Kohler A."/>
            <person name="Barry K."/>
            <person name="LaButti K."/>
            <person name="Morin E."/>
            <person name="Salamov A."/>
            <person name="Lipzen A."/>
            <person name="Mereny Z."/>
            <person name="Hegedus B."/>
            <person name="Baldrian P."/>
            <person name="Stursova M."/>
            <person name="Weitz H."/>
            <person name="Taylor A."/>
            <person name="Grigoriev I.V."/>
            <person name="Nagy L.G."/>
            <person name="Martin F."/>
            <person name="Kauserud H."/>
        </authorList>
    </citation>
    <scope>NUCLEOTIDE SEQUENCE</scope>
    <source>
        <strain evidence="2">9144</strain>
    </source>
</reference>